<dbReference type="EC" id="2.4.1.109" evidence="5"/>
<feature type="transmembrane region" description="Helical" evidence="14">
    <location>
        <begin position="407"/>
        <end position="425"/>
    </location>
</feature>
<keyword evidence="7 14" id="KW-0812">Transmembrane</keyword>
<dbReference type="Gene3D" id="1.25.40.10">
    <property type="entry name" value="Tetratricopeptide repeat domain"/>
    <property type="match status" value="2"/>
</dbReference>
<keyword evidence="10" id="KW-0256">Endoplasmic reticulum</keyword>
<keyword evidence="16" id="KW-1185">Reference proteome</keyword>
<dbReference type="Proteomes" id="UP001652625">
    <property type="component" value="Chromosome 01"/>
</dbReference>
<evidence type="ECO:0000256" key="5">
    <source>
        <dbReference type="ARBA" id="ARBA00012839"/>
    </source>
</evidence>
<feature type="transmembrane region" description="Helical" evidence="14">
    <location>
        <begin position="431"/>
        <end position="448"/>
    </location>
</feature>
<feature type="transmembrane region" description="Helical" evidence="14">
    <location>
        <begin position="263"/>
        <end position="283"/>
    </location>
</feature>
<feature type="transmembrane region" description="Helical" evidence="14">
    <location>
        <begin position="116"/>
        <end position="141"/>
    </location>
</feature>
<dbReference type="Pfam" id="PF08409">
    <property type="entry name" value="TMTC_DUF1736"/>
    <property type="match status" value="1"/>
</dbReference>
<gene>
    <name evidence="17" type="primary">LOC100202345</name>
</gene>
<evidence type="ECO:0000256" key="8">
    <source>
        <dbReference type="ARBA" id="ARBA00022737"/>
    </source>
</evidence>
<dbReference type="Pfam" id="PF13181">
    <property type="entry name" value="TPR_8"/>
    <property type="match status" value="1"/>
</dbReference>
<comment type="similarity">
    <text evidence="4">Belongs to the TMTC family.</text>
</comment>
<keyword evidence="11 14" id="KW-1133">Transmembrane helix</keyword>
<evidence type="ECO:0000256" key="7">
    <source>
        <dbReference type="ARBA" id="ARBA00022692"/>
    </source>
</evidence>
<dbReference type="Pfam" id="PF13414">
    <property type="entry name" value="TPR_11"/>
    <property type="match status" value="2"/>
</dbReference>
<dbReference type="InterPro" id="IPR052346">
    <property type="entry name" value="O-mannosyl-transferase_TMTC"/>
</dbReference>
<feature type="transmembrane region" description="Helical" evidence="14">
    <location>
        <begin position="346"/>
        <end position="366"/>
    </location>
</feature>
<feature type="transmembrane region" description="Helical" evidence="14">
    <location>
        <begin position="372"/>
        <end position="395"/>
    </location>
</feature>
<evidence type="ECO:0000256" key="4">
    <source>
        <dbReference type="ARBA" id="ARBA00007882"/>
    </source>
</evidence>
<keyword evidence="9 13" id="KW-0802">TPR repeat</keyword>
<dbReference type="SUPFAM" id="SSF48452">
    <property type="entry name" value="TPR-like"/>
    <property type="match status" value="2"/>
</dbReference>
<feature type="transmembrane region" description="Helical" evidence="14">
    <location>
        <begin position="21"/>
        <end position="48"/>
    </location>
</feature>
<dbReference type="PROSITE" id="PS50293">
    <property type="entry name" value="TPR_REGION"/>
    <property type="match status" value="3"/>
</dbReference>
<feature type="transmembrane region" description="Helical" evidence="14">
    <location>
        <begin position="232"/>
        <end position="251"/>
    </location>
</feature>
<dbReference type="Pfam" id="PF00515">
    <property type="entry name" value="TPR_1"/>
    <property type="match status" value="1"/>
</dbReference>
<evidence type="ECO:0000259" key="15">
    <source>
        <dbReference type="Pfam" id="PF08409"/>
    </source>
</evidence>
<dbReference type="RefSeq" id="XP_065645098.1">
    <property type="nucleotide sequence ID" value="XM_065789026.1"/>
</dbReference>
<reference evidence="16" key="1">
    <citation type="submission" date="2025-05" db="UniProtKB">
        <authorList>
            <consortium name="RefSeq"/>
        </authorList>
    </citation>
    <scope>NUCLEOTIDE SEQUENCE [LARGE SCALE GENOMIC DNA]</scope>
</reference>
<feature type="repeat" description="TPR" evidence="13">
    <location>
        <begin position="679"/>
        <end position="712"/>
    </location>
</feature>
<evidence type="ECO:0000256" key="9">
    <source>
        <dbReference type="ARBA" id="ARBA00022803"/>
    </source>
</evidence>
<dbReference type="GeneID" id="100202345"/>
<evidence type="ECO:0000256" key="3">
    <source>
        <dbReference type="ARBA" id="ARBA00004922"/>
    </source>
</evidence>
<dbReference type="SMART" id="SM00028">
    <property type="entry name" value="TPR"/>
    <property type="match status" value="6"/>
</dbReference>
<keyword evidence="8" id="KW-0677">Repeat</keyword>
<comment type="pathway">
    <text evidence="3">Protein modification; protein glycosylation.</text>
</comment>
<keyword evidence="12 14" id="KW-0472">Membrane</keyword>
<dbReference type="InterPro" id="IPR019734">
    <property type="entry name" value="TPR_rpt"/>
</dbReference>
<reference evidence="17" key="2">
    <citation type="submission" date="2025-08" db="UniProtKB">
        <authorList>
            <consortium name="RefSeq"/>
        </authorList>
    </citation>
    <scope>IDENTIFICATION</scope>
</reference>
<evidence type="ECO:0000256" key="14">
    <source>
        <dbReference type="SAM" id="Phobius"/>
    </source>
</evidence>
<protein>
    <recommendedName>
        <fullName evidence="5">dolichyl-phosphate-mannose--protein mannosyltransferase</fullName>
        <ecNumber evidence="5">2.4.1.109</ecNumber>
    </recommendedName>
</protein>
<evidence type="ECO:0000256" key="13">
    <source>
        <dbReference type="PROSITE-ProRule" id="PRU00339"/>
    </source>
</evidence>
<organism evidence="16 17">
    <name type="scientific">Hydra vulgaris</name>
    <name type="common">Hydra</name>
    <name type="synonym">Hydra attenuata</name>
    <dbReference type="NCBI Taxonomy" id="6087"/>
    <lineage>
        <taxon>Eukaryota</taxon>
        <taxon>Metazoa</taxon>
        <taxon>Cnidaria</taxon>
        <taxon>Hydrozoa</taxon>
        <taxon>Hydroidolina</taxon>
        <taxon>Anthoathecata</taxon>
        <taxon>Aplanulata</taxon>
        <taxon>Hydridae</taxon>
        <taxon>Hydra</taxon>
    </lineage>
</organism>
<evidence type="ECO:0000256" key="10">
    <source>
        <dbReference type="ARBA" id="ARBA00022824"/>
    </source>
</evidence>
<feature type="repeat" description="TPR" evidence="13">
    <location>
        <begin position="475"/>
        <end position="508"/>
    </location>
</feature>
<evidence type="ECO:0000313" key="16">
    <source>
        <dbReference type="Proteomes" id="UP001652625"/>
    </source>
</evidence>
<feature type="transmembrane region" description="Helical" evidence="14">
    <location>
        <begin position="209"/>
        <end position="226"/>
    </location>
</feature>
<evidence type="ECO:0000256" key="6">
    <source>
        <dbReference type="ARBA" id="ARBA00022679"/>
    </source>
</evidence>
<feature type="repeat" description="TPR" evidence="13">
    <location>
        <begin position="543"/>
        <end position="576"/>
    </location>
</feature>
<accession>A0ABM4B899</accession>
<dbReference type="InterPro" id="IPR013618">
    <property type="entry name" value="TMTC_DUF1736"/>
</dbReference>
<proteinExistence type="inferred from homology"/>
<dbReference type="PANTHER" id="PTHR44227:SF3">
    <property type="entry name" value="PROTEIN O-MANNOSYL-TRANSFERASE TMTC4"/>
    <property type="match status" value="1"/>
</dbReference>
<evidence type="ECO:0000313" key="17">
    <source>
        <dbReference type="RefSeq" id="XP_065645098.1"/>
    </source>
</evidence>
<feature type="repeat" description="TPR" evidence="13">
    <location>
        <begin position="645"/>
        <end position="678"/>
    </location>
</feature>
<comment type="subcellular location">
    <subcellularLocation>
        <location evidence="2">Endoplasmic reticulum</location>
    </subcellularLocation>
    <subcellularLocation>
        <location evidence="1">Membrane</location>
        <topology evidence="1">Multi-pass membrane protein</topology>
    </subcellularLocation>
</comment>
<feature type="repeat" description="TPR" evidence="13">
    <location>
        <begin position="577"/>
        <end position="610"/>
    </location>
</feature>
<dbReference type="PROSITE" id="PS50005">
    <property type="entry name" value="TPR"/>
    <property type="match status" value="5"/>
</dbReference>
<evidence type="ECO:0000256" key="2">
    <source>
        <dbReference type="ARBA" id="ARBA00004240"/>
    </source>
</evidence>
<feature type="domain" description="DUF1736" evidence="15">
    <location>
        <begin position="286"/>
        <end position="357"/>
    </location>
</feature>
<name>A0ABM4B899_HYDVU</name>
<dbReference type="InterPro" id="IPR011990">
    <property type="entry name" value="TPR-like_helical_dom_sf"/>
</dbReference>
<evidence type="ECO:0000256" key="12">
    <source>
        <dbReference type="ARBA" id="ARBA00023136"/>
    </source>
</evidence>
<evidence type="ECO:0000256" key="1">
    <source>
        <dbReference type="ARBA" id="ARBA00004141"/>
    </source>
</evidence>
<sequence length="729" mass="83435">MLESKVVNKDKKTLYLSLNDNVLPVPVFSFFKCSVIVAFVSVCCFWVTQWGDFTFDDNSAILLNEDIRSHTSVWQVFQNDFWGTSIRSNISHKSYRPLTVLSFKLDYFLAGGYKPWGFHLVNIVLHTINSIFILQVFSVLFGGIRISSDGRKIFTSPKASLLCGILFAIHPIHTESVAAIVGRADLLCCTSFILSFLCYSKHCYLDNGTWKYFLMSIILCAVSMFFKEQGITILGVCVGYELVMIMKLNNIDNICNISQQKSLKRILLLTIWGLGLLLFRIYIMSSSLPNFSFQDNPGSFQKSLIVRVYNYIYHYSINIWLLLSPHWLCFDWAMGCIPIVGSLTDLRLFAPMFMILCFSSICLKTLLNLKIYFMRCFAMGVIFMVVPFLPSTNIFFRVGFVIAERNLYIPSIGFLMLVVLGTVVLCSTVRLKMLVAFFWKLLIIIFFLKSYNRASKWLNEMDLFTSGLEVCPLNAKVHYNIGKVNQDKGNLDEAIKAYHEAIRLDSSYDQPLNNLGNIYKEKNMLQEAEHYLQMAVNVSSSFSTAWMNLGAVKADLKKKEESINCYKKATTLKKNYPDAYYNWGNLYLGYREYDQAMDKFNMAIKLQPTHLKAWQNKIILLGDLGNVVELNKCGKKILELFPLDDEMLYIVGNALGKAEDLKTSEHYLEKALAINPTHANAIGNLGVIYHRLKNYPKAYELYVKSLQLNPNSEFTTANLKKLLNVYKKL</sequence>
<keyword evidence="6" id="KW-0808">Transferase</keyword>
<dbReference type="PANTHER" id="PTHR44227">
    <property type="match status" value="1"/>
</dbReference>
<evidence type="ECO:0000256" key="11">
    <source>
        <dbReference type="ARBA" id="ARBA00022989"/>
    </source>
</evidence>